<dbReference type="InterPro" id="IPR036097">
    <property type="entry name" value="HisK_dim/P_sf"/>
</dbReference>
<gene>
    <name evidence="13" type="ORF">X474_04665</name>
</gene>
<dbReference type="SMART" id="SM00260">
    <property type="entry name" value="CheW"/>
    <property type="match status" value="1"/>
</dbReference>
<dbReference type="Gene3D" id="3.30.565.10">
    <property type="entry name" value="Histidine kinase-like ATPase, C-terminal domain"/>
    <property type="match status" value="1"/>
</dbReference>
<dbReference type="EC" id="2.7.13.3" evidence="2"/>
<dbReference type="Gene3D" id="1.20.120.160">
    <property type="entry name" value="HPT domain"/>
    <property type="match status" value="1"/>
</dbReference>
<dbReference type="SUPFAM" id="SSF47384">
    <property type="entry name" value="Homodimeric domain of signal transducing histidine kinase"/>
    <property type="match status" value="1"/>
</dbReference>
<dbReference type="EMBL" id="AZAC01000004">
    <property type="protein sequence ID" value="KIX15075.1"/>
    <property type="molecule type" value="Genomic_DNA"/>
</dbReference>
<keyword evidence="9" id="KW-0902">Two-component regulatory system</keyword>
<dbReference type="SMART" id="SM01231">
    <property type="entry name" value="H-kinase_dim"/>
    <property type="match status" value="1"/>
</dbReference>
<evidence type="ECO:0000256" key="2">
    <source>
        <dbReference type="ARBA" id="ARBA00012438"/>
    </source>
</evidence>
<evidence type="ECO:0000256" key="3">
    <source>
        <dbReference type="ARBA" id="ARBA00021495"/>
    </source>
</evidence>
<dbReference type="CDD" id="cd16916">
    <property type="entry name" value="HATPase_CheA-like"/>
    <property type="match status" value="1"/>
</dbReference>
<dbReference type="InParanoid" id="A0A0D2K000"/>
<dbReference type="InterPro" id="IPR037006">
    <property type="entry name" value="CheA-like_homodim_sf"/>
</dbReference>
<dbReference type="Pfam" id="PF02518">
    <property type="entry name" value="HATPase_c"/>
    <property type="match status" value="1"/>
</dbReference>
<evidence type="ECO:0000256" key="8">
    <source>
        <dbReference type="ARBA" id="ARBA00022840"/>
    </source>
</evidence>
<dbReference type="GO" id="GO:0005524">
    <property type="term" value="F:ATP binding"/>
    <property type="evidence" value="ECO:0007669"/>
    <property type="project" value="UniProtKB-KW"/>
</dbReference>
<keyword evidence="8" id="KW-0547">Nucleotide-binding</keyword>
<keyword evidence="14" id="KW-1185">Reference proteome</keyword>
<evidence type="ECO:0000256" key="10">
    <source>
        <dbReference type="ARBA" id="ARBA00035100"/>
    </source>
</evidence>
<dbReference type="SUPFAM" id="SSF55874">
    <property type="entry name" value="ATPase domain of HSP90 chaperone/DNA topoisomerase II/histidine kinase"/>
    <property type="match status" value="1"/>
</dbReference>
<comment type="function">
    <text evidence="10">Involved in the transmission of sensory signals from the chemoreceptors to the flagellar motors. CheA is autophosphorylated; it can transfer its phosphate group to either CheB or CheY.</text>
</comment>
<comment type="catalytic activity">
    <reaction evidence="1">
        <text>ATP + protein L-histidine = ADP + protein N-phospho-L-histidine.</text>
        <dbReference type="EC" id="2.7.13.3"/>
    </reaction>
</comment>
<dbReference type="InterPro" id="IPR036061">
    <property type="entry name" value="CheW-like_dom_sf"/>
</dbReference>
<dbReference type="Gene3D" id="1.10.287.560">
    <property type="entry name" value="Histidine kinase CheA-like, homodimeric domain"/>
    <property type="match status" value="1"/>
</dbReference>
<dbReference type="InterPro" id="IPR004358">
    <property type="entry name" value="Sig_transdc_His_kin-like_C"/>
</dbReference>
<dbReference type="SUPFAM" id="SSF50341">
    <property type="entry name" value="CheW-like"/>
    <property type="match status" value="1"/>
</dbReference>
<evidence type="ECO:0000259" key="11">
    <source>
        <dbReference type="PROSITE" id="PS50109"/>
    </source>
</evidence>
<dbReference type="PANTHER" id="PTHR43395">
    <property type="entry name" value="SENSOR HISTIDINE KINASE CHEA"/>
    <property type="match status" value="1"/>
</dbReference>
<proteinExistence type="predicted"/>
<dbReference type="Gene3D" id="2.30.30.40">
    <property type="entry name" value="SH3 Domains"/>
    <property type="match status" value="1"/>
</dbReference>
<dbReference type="AlphaFoldDB" id="A0A0D2K000"/>
<keyword evidence="4" id="KW-0145">Chemotaxis</keyword>
<reference evidence="13 14" key="1">
    <citation type="submission" date="2013-11" db="EMBL/GenBank/DDBJ databases">
        <title>Metagenomic analysis of a methanogenic consortium involved in long chain n-alkane degradation.</title>
        <authorList>
            <person name="Davidova I.A."/>
            <person name="Callaghan A.V."/>
            <person name="Wawrik B."/>
            <person name="Pruitt S."/>
            <person name="Marks C."/>
            <person name="Duncan K.E."/>
            <person name="Suflita J.M."/>
        </authorList>
    </citation>
    <scope>NUCLEOTIDE SEQUENCE [LARGE SCALE GENOMIC DNA]</scope>
    <source>
        <strain evidence="13 14">SPR</strain>
    </source>
</reference>
<dbReference type="InterPro" id="IPR036890">
    <property type="entry name" value="HATPase_C_sf"/>
</dbReference>
<dbReference type="InterPro" id="IPR004105">
    <property type="entry name" value="CheA-like_dim"/>
</dbReference>
<evidence type="ECO:0000256" key="9">
    <source>
        <dbReference type="ARBA" id="ARBA00023012"/>
    </source>
</evidence>
<dbReference type="GO" id="GO:0005737">
    <property type="term" value="C:cytoplasm"/>
    <property type="evidence" value="ECO:0007669"/>
    <property type="project" value="InterPro"/>
</dbReference>
<dbReference type="SMART" id="SM00387">
    <property type="entry name" value="HATPase_c"/>
    <property type="match status" value="1"/>
</dbReference>
<dbReference type="CDD" id="cd00731">
    <property type="entry name" value="CheA_reg"/>
    <property type="match status" value="1"/>
</dbReference>
<feature type="domain" description="Histidine kinase" evidence="11">
    <location>
        <begin position="179"/>
        <end position="388"/>
    </location>
</feature>
<dbReference type="GO" id="GO:0006935">
    <property type="term" value="P:chemotaxis"/>
    <property type="evidence" value="ECO:0007669"/>
    <property type="project" value="UniProtKB-KW"/>
</dbReference>
<feature type="domain" description="CheW-like" evidence="12">
    <location>
        <begin position="390"/>
        <end position="525"/>
    </location>
</feature>
<comment type="caution">
    <text evidence="13">The sequence shown here is derived from an EMBL/GenBank/DDBJ whole genome shotgun (WGS) entry which is preliminary data.</text>
</comment>
<evidence type="ECO:0000313" key="14">
    <source>
        <dbReference type="Proteomes" id="UP000032233"/>
    </source>
</evidence>
<keyword evidence="6" id="KW-0808">Transferase</keyword>
<keyword evidence="8" id="KW-0067">ATP-binding</keyword>
<dbReference type="Pfam" id="PF02895">
    <property type="entry name" value="H-kinase_dim"/>
    <property type="match status" value="1"/>
</dbReference>
<dbReference type="InterPro" id="IPR005467">
    <property type="entry name" value="His_kinase_dom"/>
</dbReference>
<dbReference type="STRING" id="1429043.X474_04665"/>
<dbReference type="PROSITE" id="PS50109">
    <property type="entry name" value="HIS_KIN"/>
    <property type="match status" value="1"/>
</dbReference>
<dbReference type="Proteomes" id="UP000032233">
    <property type="component" value="Unassembled WGS sequence"/>
</dbReference>
<evidence type="ECO:0000259" key="12">
    <source>
        <dbReference type="PROSITE" id="PS50851"/>
    </source>
</evidence>
<dbReference type="FunFam" id="3.30.565.10:FF:000016">
    <property type="entry name" value="Chemotaxis protein CheA, putative"/>
    <property type="match status" value="1"/>
</dbReference>
<dbReference type="InterPro" id="IPR036641">
    <property type="entry name" value="HPT_dom_sf"/>
</dbReference>
<dbReference type="PATRIC" id="fig|1429043.3.peg.995"/>
<sequence length="525" mass="57748">MENVLDQARSGALIIESAAIDLILAGVDMLRQMITEAQDAALAKRPRTLFDISSLLKRVEDLLSGGEATQEAPGKPLGEILVETGIVEKNAVDQALETQKNPPHRPLGELLVKQGAVQPSQVARAISTQKTQATTLKPTAQSVKIDTAKLDNLLDMVGELVISQSMVQANPNIQKLKDRKLSRDLSQLGRITSELQKSTMSMRMVPIKQTFQKMVRVVRDTSQKAQKKIELKLQGESTEIDRNMVEKFYDPLMHMVRNSVDHGIETPDERLKAGKPETGTVILSAYHQGGNVCVEIKDDGRGLDREKILAKALENGIITEADGLNDEEVFKLIFQPGFSTAQVVTEISGRGVGMDVVQKTIDELRGKVNIVSEPGEGTTFTIALPLTLAIIDGMVVEVGQERYILPTISVAESLRPKKEEYSTVQGRGEMIMIRGSLIPLIRLYEVVQVDPEKREPWEALVVVIEHHGQQRCLLVDRLVGRQEVVIKSLGHSLKKVKVLAGGAIMGDGRVGLILDVEGIFKHQDK</sequence>
<keyword evidence="5" id="KW-0597">Phosphoprotein</keyword>
<dbReference type="PRINTS" id="PR00344">
    <property type="entry name" value="BCTRLSENSOR"/>
</dbReference>
<name>A0A0D2K000_9BACT</name>
<dbReference type="InterPro" id="IPR037257">
    <property type="entry name" value="T2SS_E_N_sf"/>
</dbReference>
<protein>
    <recommendedName>
        <fullName evidence="3">Chemotaxis protein CheA</fullName>
        <ecNumber evidence="2">2.7.13.3</ecNumber>
    </recommendedName>
</protein>
<dbReference type="InterPro" id="IPR003594">
    <property type="entry name" value="HATPase_dom"/>
</dbReference>
<dbReference type="PANTHER" id="PTHR43395:SF10">
    <property type="entry name" value="CHEMOTAXIS PROTEIN CHEA"/>
    <property type="match status" value="1"/>
</dbReference>
<evidence type="ECO:0000256" key="4">
    <source>
        <dbReference type="ARBA" id="ARBA00022500"/>
    </source>
</evidence>
<dbReference type="InterPro" id="IPR002545">
    <property type="entry name" value="CheW-lke_dom"/>
</dbReference>
<evidence type="ECO:0000256" key="1">
    <source>
        <dbReference type="ARBA" id="ARBA00000085"/>
    </source>
</evidence>
<evidence type="ECO:0000256" key="5">
    <source>
        <dbReference type="ARBA" id="ARBA00022553"/>
    </source>
</evidence>
<dbReference type="InterPro" id="IPR051315">
    <property type="entry name" value="Bact_Chemotaxis_CheA"/>
</dbReference>
<organism evidence="13 14">
    <name type="scientific">Dethiosulfatarculus sandiegensis</name>
    <dbReference type="NCBI Taxonomy" id="1429043"/>
    <lineage>
        <taxon>Bacteria</taxon>
        <taxon>Pseudomonadati</taxon>
        <taxon>Thermodesulfobacteriota</taxon>
        <taxon>Desulfarculia</taxon>
        <taxon>Desulfarculales</taxon>
        <taxon>Desulfarculaceae</taxon>
        <taxon>Dethiosulfatarculus</taxon>
    </lineage>
</organism>
<dbReference type="SUPFAM" id="SSF160246">
    <property type="entry name" value="EspE N-terminal domain-like"/>
    <property type="match status" value="1"/>
</dbReference>
<accession>A0A0D2K000</accession>
<dbReference type="GO" id="GO:0000155">
    <property type="term" value="F:phosphorelay sensor kinase activity"/>
    <property type="evidence" value="ECO:0007669"/>
    <property type="project" value="InterPro"/>
</dbReference>
<dbReference type="PROSITE" id="PS50851">
    <property type="entry name" value="CHEW"/>
    <property type="match status" value="1"/>
</dbReference>
<dbReference type="Pfam" id="PF01584">
    <property type="entry name" value="CheW"/>
    <property type="match status" value="1"/>
</dbReference>
<evidence type="ECO:0000313" key="13">
    <source>
        <dbReference type="EMBL" id="KIX15075.1"/>
    </source>
</evidence>
<keyword evidence="7" id="KW-0418">Kinase</keyword>
<evidence type="ECO:0000256" key="6">
    <source>
        <dbReference type="ARBA" id="ARBA00022679"/>
    </source>
</evidence>
<evidence type="ECO:0000256" key="7">
    <source>
        <dbReference type="ARBA" id="ARBA00022777"/>
    </source>
</evidence>